<comment type="subunit">
    <text evidence="8">Composed of six subunits; NqrA, NqrB, NqrC, NqrD, NqrE and NqrF.</text>
</comment>
<keyword evidence="7 8" id="KW-0739">Sodium transport</keyword>
<dbReference type="InterPro" id="IPR008703">
    <property type="entry name" value="NqrA"/>
</dbReference>
<dbReference type="PANTHER" id="PTHR37839:SF1">
    <property type="entry name" value="NA(+)-TRANSLOCATING NADH-QUINONE REDUCTASE SUBUNIT A"/>
    <property type="match status" value="1"/>
</dbReference>
<keyword evidence="1 8" id="KW-0813">Transport</keyword>
<keyword evidence="3 8" id="KW-0520">NAD</keyword>
<comment type="catalytic activity">
    <reaction evidence="8">
        <text>a ubiquinone + n Na(+)(in) + NADH + H(+) = a ubiquinol + n Na(+)(out) + NAD(+)</text>
        <dbReference type="Rhea" id="RHEA:47748"/>
        <dbReference type="Rhea" id="RHEA-COMP:9565"/>
        <dbReference type="Rhea" id="RHEA-COMP:9566"/>
        <dbReference type="ChEBI" id="CHEBI:15378"/>
        <dbReference type="ChEBI" id="CHEBI:16389"/>
        <dbReference type="ChEBI" id="CHEBI:17976"/>
        <dbReference type="ChEBI" id="CHEBI:29101"/>
        <dbReference type="ChEBI" id="CHEBI:57540"/>
        <dbReference type="ChEBI" id="CHEBI:57945"/>
        <dbReference type="EC" id="7.2.1.1"/>
    </reaction>
</comment>
<keyword evidence="13" id="KW-1185">Reference proteome</keyword>
<evidence type="ECO:0000313" key="12">
    <source>
        <dbReference type="EMBL" id="CEA15482.1"/>
    </source>
</evidence>
<evidence type="ECO:0000256" key="4">
    <source>
        <dbReference type="ARBA" id="ARBA00023053"/>
    </source>
</evidence>
<keyword evidence="6 8" id="KW-0830">Ubiquinone</keyword>
<dbReference type="HOGENOM" id="CLU_046656_0_0_10"/>
<dbReference type="OrthoDB" id="9774536at2"/>
<evidence type="ECO:0000256" key="1">
    <source>
        <dbReference type="ARBA" id="ARBA00022448"/>
    </source>
</evidence>
<evidence type="ECO:0000256" key="6">
    <source>
        <dbReference type="ARBA" id="ARBA00023075"/>
    </source>
</evidence>
<protein>
    <recommendedName>
        <fullName evidence="8">Na(+)-translocating NADH-quinone reductase subunit A</fullName>
        <shortName evidence="8">Na(+)-NQR subunit A</shortName>
        <shortName evidence="8">Na(+)-translocating NQR subunit A</shortName>
        <ecNumber evidence="8">7.2.1.1</ecNumber>
    </recommendedName>
    <alternativeName>
        <fullName evidence="8">NQR complex subunit A</fullName>
    </alternativeName>
    <alternativeName>
        <fullName evidence="8">NQR-1 subunit A</fullName>
    </alternativeName>
</protein>
<feature type="domain" description="NqrA second alpha/beta" evidence="11">
    <location>
        <begin position="114"/>
        <end position="259"/>
    </location>
</feature>
<accession>A0A098C0P6</accession>
<comment type="similarity">
    <text evidence="8">Belongs to the NqrA family.</text>
</comment>
<dbReference type="Pfam" id="PF24836">
    <property type="entry name" value="NQRA_2nd"/>
    <property type="match status" value="1"/>
</dbReference>
<dbReference type="Proteomes" id="UP000032417">
    <property type="component" value="Chromosome 1"/>
</dbReference>
<dbReference type="AlphaFoldDB" id="A0A098C0P6"/>
<feature type="domain" description="Na(+)-translocating NADH-quinone reductase subunit A C-terminal" evidence="10">
    <location>
        <begin position="264"/>
        <end position="313"/>
    </location>
</feature>
<keyword evidence="5 8" id="KW-0406">Ion transport</keyword>
<evidence type="ECO:0000259" key="11">
    <source>
        <dbReference type="Pfam" id="PF24836"/>
    </source>
</evidence>
<dbReference type="Pfam" id="PF11973">
    <property type="entry name" value="NQRA_SLBB"/>
    <property type="match status" value="1"/>
</dbReference>
<dbReference type="EMBL" id="LN515532">
    <property type="protein sequence ID" value="CEA15482.1"/>
    <property type="molecule type" value="Genomic_DNA"/>
</dbReference>
<evidence type="ECO:0000259" key="9">
    <source>
        <dbReference type="Pfam" id="PF05896"/>
    </source>
</evidence>
<dbReference type="EC" id="7.2.1.1" evidence="8"/>
<dbReference type="KEGG" id="pbt:ING2E5B_0715"/>
<sequence>MANLINIKKGLQIPLLGASEEILRGKVTSEFVRICPEDFHGITPKLAVKVDDRVKAGNTLFYSKDHPEIFFASPVSGVVTEVVRGEKRRILNIVIKADSEIEYEDFGIKNVSSLSSEEVKQSILEAGIWFLIKQRPYDVVAVPGKQPRDIFVTGFDTAPLAPSYDLMLEGQEADLQTGLDALAKLTSGKVYLSISTKTKSKALRDAKNVVITEFNGPHPAGNVGVQINHIKPVNRGEVVWTLNAMDVALIGRLFNRGRVDLTRTVTLCGSEVKQTGYYKMLIGTELSSIFNGNVTEGISLRYISGNPLTGRKIAKDGVLRAYDSQVTVIPEGDDVHEAFGWASLSPKRYSSGGTYLKFNKKYRLDARLLGGPRAIIVSNEYDKVFPMDIFPEQLIKATLAFNIDKMEQLGIYEVAPEDFALCEFVDTSKLEIQRIIRTGLDLLRNEME</sequence>
<dbReference type="Pfam" id="PF05896">
    <property type="entry name" value="NQRA_N"/>
    <property type="match status" value="1"/>
</dbReference>
<dbReference type="HAMAP" id="MF_00425">
    <property type="entry name" value="NqrA"/>
    <property type="match status" value="1"/>
</dbReference>
<evidence type="ECO:0000256" key="7">
    <source>
        <dbReference type="ARBA" id="ARBA00023201"/>
    </source>
</evidence>
<evidence type="ECO:0000256" key="2">
    <source>
        <dbReference type="ARBA" id="ARBA00022967"/>
    </source>
</evidence>
<gene>
    <name evidence="8" type="primary">nqrA</name>
    <name evidence="12" type="ORF">ING2E5B_0715</name>
</gene>
<keyword evidence="4 8" id="KW-0915">Sodium</keyword>
<dbReference type="GO" id="GO:0006814">
    <property type="term" value="P:sodium ion transport"/>
    <property type="evidence" value="ECO:0007669"/>
    <property type="project" value="UniProtKB-UniRule"/>
</dbReference>
<reference evidence="12 13" key="1">
    <citation type="submission" date="2014-08" db="EMBL/GenBank/DDBJ databases">
        <authorList>
            <person name="Wibberg D."/>
        </authorList>
    </citation>
    <scope>NUCLEOTIDE SEQUENCE [LARGE SCALE GENOMIC DNA]</scope>
    <source>
        <strain evidence="13">ING2-E5B</strain>
    </source>
</reference>
<evidence type="ECO:0000256" key="5">
    <source>
        <dbReference type="ARBA" id="ARBA00023065"/>
    </source>
</evidence>
<dbReference type="InterPro" id="IPR022615">
    <property type="entry name" value="NqrA_C_domain"/>
</dbReference>
<comment type="function">
    <text evidence="8">NQR complex catalyzes the reduction of ubiquinone-1 to ubiquinol by two successive reactions, coupled with the transport of Na(+) ions from the cytoplasm to the periplasm. NqrA to NqrE are probably involved in the second step, the conversion of ubisemiquinone to ubiquinol.</text>
</comment>
<dbReference type="NCBIfam" id="NF003761">
    <property type="entry name" value="PRK05352.1-4"/>
    <property type="match status" value="1"/>
</dbReference>
<dbReference type="GO" id="GO:0016655">
    <property type="term" value="F:oxidoreductase activity, acting on NAD(P)H, quinone or similar compound as acceptor"/>
    <property type="evidence" value="ECO:0007669"/>
    <property type="project" value="UniProtKB-UniRule"/>
</dbReference>
<feature type="domain" description="NqrA N-terminal barrel-sandwich hybrid" evidence="9">
    <location>
        <begin position="5"/>
        <end position="98"/>
    </location>
</feature>
<evidence type="ECO:0000259" key="10">
    <source>
        <dbReference type="Pfam" id="PF11973"/>
    </source>
</evidence>
<evidence type="ECO:0000256" key="8">
    <source>
        <dbReference type="HAMAP-Rule" id="MF_00425"/>
    </source>
</evidence>
<dbReference type="InterPro" id="IPR056148">
    <property type="entry name" value="NQRA_2nd"/>
</dbReference>
<dbReference type="InterPro" id="IPR056147">
    <property type="entry name" value="NQRA_N"/>
</dbReference>
<dbReference type="STRING" id="1562970.ING2E5B_0715"/>
<dbReference type="PATRIC" id="fig|1562970.3.peg.714"/>
<keyword evidence="2 8" id="KW-1278">Translocase</keyword>
<name>A0A098C0P6_9BACT</name>
<dbReference type="NCBIfam" id="TIGR01936">
    <property type="entry name" value="nqrA"/>
    <property type="match status" value="1"/>
</dbReference>
<evidence type="ECO:0000313" key="13">
    <source>
        <dbReference type="Proteomes" id="UP000032417"/>
    </source>
</evidence>
<dbReference type="PANTHER" id="PTHR37839">
    <property type="entry name" value="NA(+)-TRANSLOCATING NADH-QUINONE REDUCTASE SUBUNIT A"/>
    <property type="match status" value="1"/>
</dbReference>
<proteinExistence type="inferred from homology"/>
<organism evidence="12 13">
    <name type="scientific">Fermentimonas caenicola</name>
    <dbReference type="NCBI Taxonomy" id="1562970"/>
    <lineage>
        <taxon>Bacteria</taxon>
        <taxon>Pseudomonadati</taxon>
        <taxon>Bacteroidota</taxon>
        <taxon>Bacteroidia</taxon>
        <taxon>Bacteroidales</taxon>
        <taxon>Dysgonomonadaceae</taxon>
        <taxon>Fermentimonas</taxon>
    </lineage>
</organism>
<evidence type="ECO:0000256" key="3">
    <source>
        <dbReference type="ARBA" id="ARBA00023027"/>
    </source>
</evidence>